<accession>A0A5M9MGN4</accession>
<comment type="similarity">
    <text evidence="3">Belongs to the PheA/TfdB FAD monooxygenase family.</text>
</comment>
<evidence type="ECO:0000256" key="3">
    <source>
        <dbReference type="ARBA" id="ARBA00007801"/>
    </source>
</evidence>
<dbReference type="AlphaFoldDB" id="A0A5M9MGN4"/>
<dbReference type="Gene3D" id="3.50.50.60">
    <property type="entry name" value="FAD/NAD(P)-binding domain"/>
    <property type="match status" value="1"/>
</dbReference>
<dbReference type="SUPFAM" id="SSF54373">
    <property type="entry name" value="FAD-linked reductases, C-terminal domain"/>
    <property type="match status" value="1"/>
</dbReference>
<feature type="domain" description="Phenol hydroxylase-like C-terminal dimerisation" evidence="9">
    <location>
        <begin position="407"/>
        <end position="608"/>
    </location>
</feature>
<name>A0A5M9MGN4_9EURO</name>
<dbReference type="Gene3D" id="3.40.30.20">
    <property type="match status" value="1"/>
</dbReference>
<dbReference type="PANTHER" id="PTHR22893:SF129">
    <property type="entry name" value="FLAVIN OXIDOREDUCTASE HXNT"/>
    <property type="match status" value="1"/>
</dbReference>
<evidence type="ECO:0000259" key="8">
    <source>
        <dbReference type="Pfam" id="PF01494"/>
    </source>
</evidence>
<dbReference type="RefSeq" id="XP_033424287.1">
    <property type="nucleotide sequence ID" value="XM_033573735.1"/>
</dbReference>
<dbReference type="VEuPathDB" id="FungiDB:EYZ11_011925"/>
<dbReference type="GO" id="GO:0016628">
    <property type="term" value="F:oxidoreductase activity, acting on the CH-CH group of donors, NAD or NADP as acceptor"/>
    <property type="evidence" value="ECO:0007669"/>
    <property type="project" value="UniProtKB-ARBA"/>
</dbReference>
<dbReference type="InterPro" id="IPR012941">
    <property type="entry name" value="Phe_hydrox_C_dim_dom"/>
</dbReference>
<dbReference type="SUPFAM" id="SSF51905">
    <property type="entry name" value="FAD/NAD(P)-binding domain"/>
    <property type="match status" value="1"/>
</dbReference>
<keyword evidence="4" id="KW-0285">Flavoprotein</keyword>
<dbReference type="CDD" id="cd02933">
    <property type="entry name" value="OYE_like_FMN"/>
    <property type="match status" value="1"/>
</dbReference>
<dbReference type="Pfam" id="PF07976">
    <property type="entry name" value="Phe_hydrox_dim"/>
    <property type="match status" value="1"/>
</dbReference>
<feature type="domain" description="NADH:flavin oxidoreductase/NADH oxidase N-terminal" evidence="7">
    <location>
        <begin position="649"/>
        <end position="999"/>
    </location>
</feature>
<dbReference type="GO" id="GO:0010181">
    <property type="term" value="F:FMN binding"/>
    <property type="evidence" value="ECO:0007669"/>
    <property type="project" value="InterPro"/>
</dbReference>
<dbReference type="PANTHER" id="PTHR22893">
    <property type="entry name" value="NADH OXIDOREDUCTASE-RELATED"/>
    <property type="match status" value="1"/>
</dbReference>
<reference evidence="10 11" key="1">
    <citation type="submission" date="2019-08" db="EMBL/GenBank/DDBJ databases">
        <title>The genome sequence of a newly discovered highly antifungal drug resistant Aspergillus species, Aspergillus tanneri NIH 1004.</title>
        <authorList>
            <person name="Mounaud S."/>
            <person name="Singh I."/>
            <person name="Joardar V."/>
            <person name="Pakala S."/>
            <person name="Pakala S."/>
            <person name="Venepally P."/>
            <person name="Chung J.K."/>
            <person name="Losada L."/>
            <person name="Nierman W.C."/>
        </authorList>
    </citation>
    <scope>NUCLEOTIDE SEQUENCE [LARGE SCALE GENOMIC DNA]</scope>
    <source>
        <strain evidence="10 11">NIH1004</strain>
    </source>
</reference>
<organism evidence="10 11">
    <name type="scientific">Aspergillus tanneri</name>
    <dbReference type="NCBI Taxonomy" id="1220188"/>
    <lineage>
        <taxon>Eukaryota</taxon>
        <taxon>Fungi</taxon>
        <taxon>Dikarya</taxon>
        <taxon>Ascomycota</taxon>
        <taxon>Pezizomycotina</taxon>
        <taxon>Eurotiomycetes</taxon>
        <taxon>Eurotiomycetidae</taxon>
        <taxon>Eurotiales</taxon>
        <taxon>Aspergillaceae</taxon>
        <taxon>Aspergillus</taxon>
        <taxon>Aspergillus subgen. Circumdati</taxon>
    </lineage>
</organism>
<evidence type="ECO:0000259" key="7">
    <source>
        <dbReference type="Pfam" id="PF00724"/>
    </source>
</evidence>
<dbReference type="GO" id="GO:0003959">
    <property type="term" value="F:NADPH dehydrogenase activity"/>
    <property type="evidence" value="ECO:0007669"/>
    <property type="project" value="TreeGrafter"/>
</dbReference>
<feature type="domain" description="FAD-binding" evidence="8">
    <location>
        <begin position="20"/>
        <end position="376"/>
    </location>
</feature>
<dbReference type="VEuPathDB" id="FungiDB:EYZ11_011922"/>
<comment type="caution">
    <text evidence="10">The sequence shown here is derived from an EMBL/GenBank/DDBJ whole genome shotgun (WGS) entry which is preliminary data.</text>
</comment>
<evidence type="ECO:0008006" key="12">
    <source>
        <dbReference type="Google" id="ProtNLM"/>
    </source>
</evidence>
<keyword evidence="6" id="KW-0560">Oxidoreductase</keyword>
<evidence type="ECO:0000256" key="1">
    <source>
        <dbReference type="ARBA" id="ARBA00001917"/>
    </source>
</evidence>
<evidence type="ECO:0000259" key="9">
    <source>
        <dbReference type="Pfam" id="PF07976"/>
    </source>
</evidence>
<dbReference type="InterPro" id="IPR038220">
    <property type="entry name" value="PHOX_C_sf"/>
</dbReference>
<sequence>MTPGGDQEGDRASSAVSGCTTVLVVGAGPSGLMLACNLVRFGIDVTIIDNRADKTSTGKADGLQPKTIETLRQLRLADSLVKNAARVYDIVFWKSNPDEPLRRTARQTHYPDNLVGASDPYILLVHQGMLEEVMIDDMESRGVSVQRNSRFLSCMRTTGTHHLNVSYEDLSTKQIKKIRTDYLIGCDGARSKVRNFIPDAYLEGDITNESWAVLDGVIDTDFPDLWSKVIVRSHTVGSILWIPRERNMTRLYVELSPTDSEKVDKSMVTTEYVMQRARAAMHPYSLKWRTVEWFGNYVVGQRVARQFMDPDMRIFIAGDAGHCHSALAAQGANTSMHDSFNLAWKLNLVIRGLAHPSLLSTYAAERQKIAYDLINFDTEHCKAFSVGDIALAKNFEDNIRFISGLGTEYSPSILTQNLRPYLSQLRPGMLQLPAKVTRYIDANPVDIQLDIPLLGQFKLYFFVPNIRHTMPFLTTVCERLARIASLGHVGQSYQNCPRKEAPSDVFQQLQRYVTVSDVLTYAMVTRSPRADFEITDLPQILRQSRWTLYLDDISTPGCISQWWGFLASEKSGVAIVRPDGYVGALHDWNAEEGEQATQWIEDYFSFILLSVQKLTTLGFVSLSLYMEATPHYLDLRLTMGSISSTTGPLFEPLRLGALSLEHRIVHAPCTRMRSTKESDGVFVPNSLNIEYYSQRASRGGLMLTEATPISRQAAGYPGVPGIFTSSQVAGWKKVTDAVHAKHGYIFCQLWHVGRATVPSFIEGKQPLSASDIPISGKALDGIEYATSPPRPMTVEEIQETVQEYATASKRAIEAGFDGVEIHGANGYLLDQFLHDNVNNRTDEYGGSIDKRSRIILEVLQAVSAAIGADRVGIRLSPFNYFQDTRDSNPNVHWLALCSHITALPKESRPAYVHMIEPRFDEVLDERAKLDSLATDKPSLDIFRPVLKKGDVAFLAAGNFNLQNAGPKLTSDGADAVAFGRLFISNPDLPRRAMKDLPLNPYDRSTFYGADPPEKGYIDYPFYGT</sequence>
<dbReference type="SUPFAM" id="SSF51395">
    <property type="entry name" value="FMN-linked oxidoreductases"/>
    <property type="match status" value="1"/>
</dbReference>
<dbReference type="GO" id="GO:0005829">
    <property type="term" value="C:cytosol"/>
    <property type="evidence" value="ECO:0007669"/>
    <property type="project" value="UniProtKB-ARBA"/>
</dbReference>
<gene>
    <name evidence="10" type="ORF">ATNIH1004_009137</name>
</gene>
<dbReference type="Pfam" id="PF01494">
    <property type="entry name" value="FAD_binding_3"/>
    <property type="match status" value="1"/>
</dbReference>
<comment type="similarity">
    <text evidence="2">Belongs to the NADH:flavin oxidoreductase/NADH oxidase family.</text>
</comment>
<evidence type="ECO:0000313" key="11">
    <source>
        <dbReference type="Proteomes" id="UP000324241"/>
    </source>
</evidence>
<dbReference type="GO" id="GO:0071949">
    <property type="term" value="F:FAD binding"/>
    <property type="evidence" value="ECO:0007669"/>
    <property type="project" value="InterPro"/>
</dbReference>
<proteinExistence type="inferred from homology"/>
<dbReference type="OrthoDB" id="276546at2759"/>
<dbReference type="EMBL" id="QUQM01000006">
    <property type="protein sequence ID" value="KAA8644926.1"/>
    <property type="molecule type" value="Genomic_DNA"/>
</dbReference>
<dbReference type="Pfam" id="PF00724">
    <property type="entry name" value="Oxidored_FMN"/>
    <property type="match status" value="1"/>
</dbReference>
<dbReference type="SUPFAM" id="SSF52833">
    <property type="entry name" value="Thioredoxin-like"/>
    <property type="match status" value="1"/>
</dbReference>
<evidence type="ECO:0000256" key="5">
    <source>
        <dbReference type="ARBA" id="ARBA00022827"/>
    </source>
</evidence>
<dbReference type="Gene3D" id="3.30.9.10">
    <property type="entry name" value="D-Amino Acid Oxidase, subunit A, domain 2"/>
    <property type="match status" value="1"/>
</dbReference>
<dbReference type="InterPro" id="IPR036188">
    <property type="entry name" value="FAD/NAD-bd_sf"/>
</dbReference>
<comment type="cofactor">
    <cofactor evidence="1">
        <name>FMN</name>
        <dbReference type="ChEBI" id="CHEBI:58210"/>
    </cofactor>
</comment>
<evidence type="ECO:0000313" key="10">
    <source>
        <dbReference type="EMBL" id="KAA8644926.1"/>
    </source>
</evidence>
<keyword evidence="5" id="KW-0274">FAD</keyword>
<evidence type="ECO:0000256" key="2">
    <source>
        <dbReference type="ARBA" id="ARBA00005979"/>
    </source>
</evidence>
<evidence type="ECO:0000256" key="6">
    <source>
        <dbReference type="ARBA" id="ARBA00023002"/>
    </source>
</evidence>
<dbReference type="InterPro" id="IPR013785">
    <property type="entry name" value="Aldolase_TIM"/>
</dbReference>
<dbReference type="PRINTS" id="PR00420">
    <property type="entry name" value="RNGMNOXGNASE"/>
</dbReference>
<dbReference type="Gene3D" id="3.20.20.70">
    <property type="entry name" value="Aldolase class I"/>
    <property type="match status" value="1"/>
</dbReference>
<dbReference type="InterPro" id="IPR036249">
    <property type="entry name" value="Thioredoxin-like_sf"/>
</dbReference>
<dbReference type="Proteomes" id="UP000324241">
    <property type="component" value="Unassembled WGS sequence"/>
</dbReference>
<dbReference type="GeneID" id="54331839"/>
<evidence type="ECO:0000256" key="4">
    <source>
        <dbReference type="ARBA" id="ARBA00022630"/>
    </source>
</evidence>
<dbReference type="FunFam" id="3.20.20.70:FF:000059">
    <property type="entry name" value="N-ethylmaleimide reductase, FMN-linked"/>
    <property type="match status" value="1"/>
</dbReference>
<dbReference type="InterPro" id="IPR045247">
    <property type="entry name" value="Oye-like"/>
</dbReference>
<dbReference type="InterPro" id="IPR001155">
    <property type="entry name" value="OxRdtase_FMN_N"/>
</dbReference>
<protein>
    <recommendedName>
        <fullName evidence="12">NADH:flavin oxidoreductase/NADH oxidase N-terminal domain-containing protein</fullName>
    </recommendedName>
</protein>
<dbReference type="InterPro" id="IPR002938">
    <property type="entry name" value="FAD-bd"/>
</dbReference>